<keyword evidence="3" id="KW-0472">Membrane</keyword>
<comment type="subcellular location">
    <subcellularLocation>
        <location evidence="1">Membrane</location>
    </subcellularLocation>
</comment>
<feature type="domain" description="Penicillin-binding protein transpeptidase" evidence="5">
    <location>
        <begin position="367"/>
        <end position="679"/>
    </location>
</feature>
<dbReference type="InterPro" id="IPR032710">
    <property type="entry name" value="NTF2-like_dom_sf"/>
</dbReference>
<dbReference type="RefSeq" id="WP_381442881.1">
    <property type="nucleotide sequence ID" value="NZ_JBHSNP010000010.1"/>
</dbReference>
<proteinExistence type="inferred from homology"/>
<dbReference type="Pfam" id="PF00905">
    <property type="entry name" value="Transpeptidase"/>
    <property type="match status" value="1"/>
</dbReference>
<evidence type="ECO:0000259" key="5">
    <source>
        <dbReference type="Pfam" id="PF00905"/>
    </source>
</evidence>
<feature type="domain" description="Penicillin-binding protein dimerisation" evidence="6">
    <location>
        <begin position="167"/>
        <end position="324"/>
    </location>
</feature>
<dbReference type="Pfam" id="PF03717">
    <property type="entry name" value="PBP_dimer"/>
    <property type="match status" value="1"/>
</dbReference>
<organism evidence="8 9">
    <name type="scientific">Sporosarcina koreensis</name>
    <dbReference type="NCBI Taxonomy" id="334735"/>
    <lineage>
        <taxon>Bacteria</taxon>
        <taxon>Bacillati</taxon>
        <taxon>Bacillota</taxon>
        <taxon>Bacilli</taxon>
        <taxon>Bacillales</taxon>
        <taxon>Caryophanaceae</taxon>
        <taxon>Sporosarcina</taxon>
    </lineage>
</organism>
<evidence type="ECO:0000259" key="7">
    <source>
        <dbReference type="Pfam" id="PF05223"/>
    </source>
</evidence>
<comment type="similarity">
    <text evidence="2">Belongs to the transpeptidase family.</text>
</comment>
<dbReference type="InterPro" id="IPR005311">
    <property type="entry name" value="PBP_dimer"/>
</dbReference>
<evidence type="ECO:0000313" key="8">
    <source>
        <dbReference type="EMBL" id="MFC5602702.1"/>
    </source>
</evidence>
<evidence type="ECO:0000256" key="2">
    <source>
        <dbReference type="ARBA" id="ARBA00007171"/>
    </source>
</evidence>
<dbReference type="Pfam" id="PF05223">
    <property type="entry name" value="MecA_N"/>
    <property type="match status" value="1"/>
</dbReference>
<sequence length="685" mass="75879">MQMRMKKWLAALTLCMLTLLFAGCTKEDAKPTPEERLQEYVELWQKNEHRKIYKDYLSADTIANFPADFYIDRQEKLQRDLDITNIRVTYDEPAEETEWSIEEPASFTVHISMDTAAGPVTYDKELLMVHEVREDGEQTEENWYAEWDPSFILPGLDTKDTVGIMTLPSKRGEITDRHGRPIAINGAGYEIGIVPERFTDSANKKIVAELLGVTVDFIDKQLNQSWVKPNYFVTVKVLPSSAKDVVERLIELPGVTYQKAEMREYPFGESLAHLTGYIGKITAEQLEKLESEGYTERDLIGRQGMERVLEERLRGHDGVRIYKKEPAVGATPIPIVETPARDGENISLTIDASLQKALFDSMKGEPGTAAAVDPHTGETLALVSSPGFDPTEFMLGISSARYAALSEDPLKPLFNRFASAYAPGSSVKPITAAIGMEIGNLQPDKGLDIKGSTWQKDSSWGNYRVSRLHPEAPNPLDLNHALIYSDNIYFAQQALAMGRQTFIDGLVSYGFGEDIPFILNIASSQISNDGKISSEGQLADTSFGQGQMLANILHLAMMYEPIVNGGTMYKPSLLMDEKHGDIWKDGLLSNDNAEVLRNSLRNVVVDGFAQSANLPDIALAGKTGTAELKAGGSGRGQENGFFVTYDSADPTYIIAMMIESIEDERGSDYVAAMAADAIMLYRQNE</sequence>
<feature type="domain" description="NTF2-like N-terminal transpeptidase" evidence="7">
    <location>
        <begin position="32"/>
        <end position="159"/>
    </location>
</feature>
<dbReference type="Gene3D" id="3.90.1310.10">
    <property type="entry name" value="Penicillin-binding protein 2a (Domain 2)"/>
    <property type="match status" value="1"/>
</dbReference>
<evidence type="ECO:0000256" key="1">
    <source>
        <dbReference type="ARBA" id="ARBA00004370"/>
    </source>
</evidence>
<feature type="signal peptide" evidence="4">
    <location>
        <begin position="1"/>
        <end position="22"/>
    </location>
</feature>
<dbReference type="PANTHER" id="PTHR30627">
    <property type="entry name" value="PEPTIDOGLYCAN D,D-TRANSPEPTIDASE"/>
    <property type="match status" value="1"/>
</dbReference>
<dbReference type="InterPro" id="IPR001460">
    <property type="entry name" value="PCN-bd_Tpept"/>
</dbReference>
<dbReference type="Gene3D" id="3.40.710.10">
    <property type="entry name" value="DD-peptidase/beta-lactamase superfamily"/>
    <property type="match status" value="1"/>
</dbReference>
<dbReference type="EMBL" id="JBHSNP010000010">
    <property type="protein sequence ID" value="MFC5602702.1"/>
    <property type="molecule type" value="Genomic_DNA"/>
</dbReference>
<dbReference type="InterPro" id="IPR012338">
    <property type="entry name" value="Beta-lactam/transpept-like"/>
</dbReference>
<feature type="chain" id="PRO_5046085759" evidence="4">
    <location>
        <begin position="23"/>
        <end position="685"/>
    </location>
</feature>
<reference evidence="9" key="1">
    <citation type="journal article" date="2019" name="Int. J. Syst. Evol. Microbiol.">
        <title>The Global Catalogue of Microorganisms (GCM) 10K type strain sequencing project: providing services to taxonomists for standard genome sequencing and annotation.</title>
        <authorList>
            <consortium name="The Broad Institute Genomics Platform"/>
            <consortium name="The Broad Institute Genome Sequencing Center for Infectious Disease"/>
            <person name="Wu L."/>
            <person name="Ma J."/>
        </authorList>
    </citation>
    <scope>NUCLEOTIDE SEQUENCE [LARGE SCALE GENOMIC DNA]</scope>
    <source>
        <strain evidence="9">KACC 11299</strain>
    </source>
</reference>
<protein>
    <submittedName>
        <fullName evidence="8">Penicillin-binding transpeptidase domain-containing protein</fullName>
    </submittedName>
</protein>
<dbReference type="SUPFAM" id="SSF56601">
    <property type="entry name" value="beta-lactamase/transpeptidase-like"/>
    <property type="match status" value="1"/>
</dbReference>
<name>A0ABW0TVD9_9BACL</name>
<accession>A0ABW0TVD9</accession>
<dbReference type="SUPFAM" id="SSF54427">
    <property type="entry name" value="NTF2-like"/>
    <property type="match status" value="1"/>
</dbReference>
<dbReference type="SUPFAM" id="SSF56519">
    <property type="entry name" value="Penicillin binding protein dimerisation domain"/>
    <property type="match status" value="1"/>
</dbReference>
<dbReference type="PANTHER" id="PTHR30627:SF25">
    <property type="entry name" value="PENICILLIN-BINDING PROTEIN 3"/>
    <property type="match status" value="1"/>
</dbReference>
<gene>
    <name evidence="8" type="ORF">ACFPTP_05675</name>
</gene>
<keyword evidence="4" id="KW-0732">Signal</keyword>
<dbReference type="PROSITE" id="PS51257">
    <property type="entry name" value="PROKAR_LIPOPROTEIN"/>
    <property type="match status" value="1"/>
</dbReference>
<dbReference type="InterPro" id="IPR036138">
    <property type="entry name" value="PBP_dimer_sf"/>
</dbReference>
<evidence type="ECO:0000256" key="3">
    <source>
        <dbReference type="ARBA" id="ARBA00023136"/>
    </source>
</evidence>
<dbReference type="Gene3D" id="3.30.1390.30">
    <property type="entry name" value="Penicillin-binding protein 2a, domain 3"/>
    <property type="match status" value="1"/>
</dbReference>
<evidence type="ECO:0000259" key="6">
    <source>
        <dbReference type="Pfam" id="PF03717"/>
    </source>
</evidence>
<dbReference type="Gene3D" id="3.10.450.100">
    <property type="entry name" value="NTF2-like, domain 1"/>
    <property type="match status" value="1"/>
</dbReference>
<evidence type="ECO:0000313" key="9">
    <source>
        <dbReference type="Proteomes" id="UP001596071"/>
    </source>
</evidence>
<dbReference type="Proteomes" id="UP001596071">
    <property type="component" value="Unassembled WGS sequence"/>
</dbReference>
<evidence type="ECO:0000256" key="4">
    <source>
        <dbReference type="SAM" id="SignalP"/>
    </source>
</evidence>
<comment type="caution">
    <text evidence="8">The sequence shown here is derived from an EMBL/GenBank/DDBJ whole genome shotgun (WGS) entry which is preliminary data.</text>
</comment>
<keyword evidence="9" id="KW-1185">Reference proteome</keyword>
<dbReference type="InterPro" id="IPR007887">
    <property type="entry name" value="MecA_N"/>
</dbReference>
<dbReference type="InterPro" id="IPR050515">
    <property type="entry name" value="Beta-lactam/transpept"/>
</dbReference>